<proteinExistence type="predicted"/>
<evidence type="ECO:0000313" key="3">
    <source>
        <dbReference type="Proteomes" id="UP000026915"/>
    </source>
</evidence>
<gene>
    <name evidence="2" type="ORF">TCM_020412</name>
</gene>
<accession>A0A061EK31</accession>
<dbReference type="InParanoid" id="A0A061EK31"/>
<evidence type="ECO:0008006" key="4">
    <source>
        <dbReference type="Google" id="ProtNLM"/>
    </source>
</evidence>
<name>A0A061EK31_THECC</name>
<sequence>MADSVKILPLLLLAFCCIYPIAVAIEAITVTIHIIIELPPSSGITRTDCIGEEWKLKPGENFRFTRWPDRQYICKAENGSKKGSWLAFDPFRDLLRRDVYWSVREDGFYFTYDQYNWIKINGWED</sequence>
<evidence type="ECO:0000313" key="2">
    <source>
        <dbReference type="EMBL" id="EOY05405.1"/>
    </source>
</evidence>
<dbReference type="AlphaFoldDB" id="A0A061EK31"/>
<dbReference type="PANTHER" id="PTHR35630">
    <property type="entry name" value="LEGUMINOSIN GROUP486 SECRETED PEPTIDE"/>
    <property type="match status" value="1"/>
</dbReference>
<reference evidence="2 3" key="1">
    <citation type="journal article" date="2013" name="Genome Biol.">
        <title>The genome sequence of the most widely cultivated cacao type and its use to identify candidate genes regulating pod color.</title>
        <authorList>
            <person name="Motamayor J.C."/>
            <person name="Mockaitis K."/>
            <person name="Schmutz J."/>
            <person name="Haiminen N."/>
            <person name="Iii D.L."/>
            <person name="Cornejo O."/>
            <person name="Findley S.D."/>
            <person name="Zheng P."/>
            <person name="Utro F."/>
            <person name="Royaert S."/>
            <person name="Saski C."/>
            <person name="Jenkins J."/>
            <person name="Podicheti R."/>
            <person name="Zhao M."/>
            <person name="Scheffler B.E."/>
            <person name="Stack J.C."/>
            <person name="Feltus F.A."/>
            <person name="Mustiga G.M."/>
            <person name="Amores F."/>
            <person name="Phillips W."/>
            <person name="Marelli J.P."/>
            <person name="May G.D."/>
            <person name="Shapiro H."/>
            <person name="Ma J."/>
            <person name="Bustamante C.D."/>
            <person name="Schnell R.J."/>
            <person name="Main D."/>
            <person name="Gilbert D."/>
            <person name="Parida L."/>
            <person name="Kuhn D.N."/>
        </authorList>
    </citation>
    <scope>NUCLEOTIDE SEQUENCE [LARGE SCALE GENOMIC DNA]</scope>
    <source>
        <strain evidence="3">cv. Matina 1-6</strain>
    </source>
</reference>
<dbReference type="HOGENOM" id="CLU_143825_1_0_1"/>
<protein>
    <recommendedName>
        <fullName evidence="4">S-protein homolog</fullName>
    </recommendedName>
</protein>
<dbReference type="Gramene" id="EOY05405">
    <property type="protein sequence ID" value="EOY05405"/>
    <property type="gene ID" value="TCM_020412"/>
</dbReference>
<evidence type="ECO:0000256" key="1">
    <source>
        <dbReference type="SAM" id="SignalP"/>
    </source>
</evidence>
<keyword evidence="1" id="KW-0732">Signal</keyword>
<keyword evidence="3" id="KW-1185">Reference proteome</keyword>
<feature type="signal peptide" evidence="1">
    <location>
        <begin position="1"/>
        <end position="24"/>
    </location>
</feature>
<organism evidence="2 3">
    <name type="scientific">Theobroma cacao</name>
    <name type="common">Cacao</name>
    <name type="synonym">Cocoa</name>
    <dbReference type="NCBI Taxonomy" id="3641"/>
    <lineage>
        <taxon>Eukaryota</taxon>
        <taxon>Viridiplantae</taxon>
        <taxon>Streptophyta</taxon>
        <taxon>Embryophyta</taxon>
        <taxon>Tracheophyta</taxon>
        <taxon>Spermatophyta</taxon>
        <taxon>Magnoliopsida</taxon>
        <taxon>eudicotyledons</taxon>
        <taxon>Gunneridae</taxon>
        <taxon>Pentapetalae</taxon>
        <taxon>rosids</taxon>
        <taxon>malvids</taxon>
        <taxon>Malvales</taxon>
        <taxon>Malvaceae</taxon>
        <taxon>Byttnerioideae</taxon>
        <taxon>Theobroma</taxon>
    </lineage>
</organism>
<dbReference type="PANTHER" id="PTHR35630:SF1">
    <property type="entry name" value="LEGUMINOSIN GROUP486 SECRETED PEPTIDE"/>
    <property type="match status" value="1"/>
</dbReference>
<feature type="chain" id="PRO_5001597524" description="S-protein homolog" evidence="1">
    <location>
        <begin position="25"/>
        <end position="125"/>
    </location>
</feature>
<dbReference type="EMBL" id="CM001882">
    <property type="protein sequence ID" value="EOY05405.1"/>
    <property type="molecule type" value="Genomic_DNA"/>
</dbReference>
<dbReference type="Proteomes" id="UP000026915">
    <property type="component" value="Chromosome 4"/>
</dbReference>